<keyword evidence="3" id="KW-1185">Reference proteome</keyword>
<dbReference type="PANTHER" id="PTHR47691:SF3">
    <property type="entry name" value="HTH-TYPE TRANSCRIPTIONAL REGULATOR RV0890C-RELATED"/>
    <property type="match status" value="1"/>
</dbReference>
<evidence type="ECO:0000313" key="3">
    <source>
        <dbReference type="Proteomes" id="UP001183420"/>
    </source>
</evidence>
<dbReference type="Proteomes" id="UP001183420">
    <property type="component" value="Unassembled WGS sequence"/>
</dbReference>
<dbReference type="CDD" id="cd00093">
    <property type="entry name" value="HTH_XRE"/>
    <property type="match status" value="1"/>
</dbReference>
<evidence type="ECO:0000259" key="1">
    <source>
        <dbReference type="PROSITE" id="PS50943"/>
    </source>
</evidence>
<gene>
    <name evidence="2" type="ORF">RNC47_24175</name>
</gene>
<name>A0ABU2LV04_9ACTN</name>
<dbReference type="Gene3D" id="1.10.260.40">
    <property type="entry name" value="lambda repressor-like DNA-binding domains"/>
    <property type="match status" value="1"/>
</dbReference>
<dbReference type="SUPFAM" id="SSF47413">
    <property type="entry name" value="lambda repressor-like DNA-binding domains"/>
    <property type="match status" value="1"/>
</dbReference>
<reference evidence="3" key="1">
    <citation type="submission" date="2023-07" db="EMBL/GenBank/DDBJ databases">
        <title>30 novel species of actinomycetes from the DSMZ collection.</title>
        <authorList>
            <person name="Nouioui I."/>
        </authorList>
    </citation>
    <scope>NUCLEOTIDE SEQUENCE [LARGE SCALE GENOMIC DNA]</scope>
    <source>
        <strain evidence="3">DSM 44918</strain>
    </source>
</reference>
<dbReference type="RefSeq" id="WP_311601648.1">
    <property type="nucleotide sequence ID" value="NZ_JAVREM010000040.1"/>
</dbReference>
<dbReference type="Pfam" id="PF13560">
    <property type="entry name" value="HTH_31"/>
    <property type="match status" value="1"/>
</dbReference>
<dbReference type="SMART" id="SM00530">
    <property type="entry name" value="HTH_XRE"/>
    <property type="match status" value="1"/>
</dbReference>
<dbReference type="EMBL" id="JAVREM010000040">
    <property type="protein sequence ID" value="MDT0321431.1"/>
    <property type="molecule type" value="Genomic_DNA"/>
</dbReference>
<dbReference type="InterPro" id="IPR010982">
    <property type="entry name" value="Lambda_DNA-bd_dom_sf"/>
</dbReference>
<dbReference type="InterPro" id="IPR027417">
    <property type="entry name" value="P-loop_NTPase"/>
</dbReference>
<organism evidence="2 3">
    <name type="scientific">Streptomyces millisiae</name>
    <dbReference type="NCBI Taxonomy" id="3075542"/>
    <lineage>
        <taxon>Bacteria</taxon>
        <taxon>Bacillati</taxon>
        <taxon>Actinomycetota</taxon>
        <taxon>Actinomycetes</taxon>
        <taxon>Kitasatosporales</taxon>
        <taxon>Streptomycetaceae</taxon>
        <taxon>Streptomyces</taxon>
    </lineage>
</organism>
<accession>A0ABU2LV04</accession>
<evidence type="ECO:0000313" key="2">
    <source>
        <dbReference type="EMBL" id="MDT0321431.1"/>
    </source>
</evidence>
<feature type="domain" description="HTH cro/C1-type" evidence="1">
    <location>
        <begin position="7"/>
        <end position="60"/>
    </location>
</feature>
<protein>
    <submittedName>
        <fullName evidence="2">Helix-turn-helix domain-containing protein</fullName>
    </submittedName>
</protein>
<dbReference type="Gene3D" id="3.40.50.300">
    <property type="entry name" value="P-loop containing nucleotide triphosphate hydrolases"/>
    <property type="match status" value="1"/>
</dbReference>
<proteinExistence type="predicted"/>
<sequence length="435" mass="46257">MDFGATLRRLRDERGLTLRKLANLAHYSAGWLSKVETGTGEPTLELAQACDDALEAGGELVALARARLSGSTQEGVPRPAQLPAGAGAMFVGRERELELLDEHLELAKSAGTVMTVAIDGPAGAGKTALAIRWAHRVAHEFPDGVLFADLRGFVARGKRADPGGVIDGFLTALGVPVDGIPSSIEQRAAMMRSAAAGKRLLVVLDNAASGLQVRPMLLGAQGCAVVITSRRRMTGLVLRDGAARLTIGPMEPAESQAVLTTAIGSQAEDETEAIRALAEQCAHLPLALRVAAEKVAARASYRVADLVGDLATKNLDVLTMDENDFVHEAISSSYRQVDPPAARMFRLLGLHPGPDIDLGAAAALAGQPFTTVQRLMERLEGVHLVEGKARGTWHLYEPLRAYAARCVLEDEPPESRDAAIQRLTTWFLSNPPASE</sequence>
<dbReference type="PANTHER" id="PTHR47691">
    <property type="entry name" value="REGULATOR-RELATED"/>
    <property type="match status" value="1"/>
</dbReference>
<dbReference type="InterPro" id="IPR001387">
    <property type="entry name" value="Cro/C1-type_HTH"/>
</dbReference>
<dbReference type="PRINTS" id="PR00364">
    <property type="entry name" value="DISEASERSIST"/>
</dbReference>
<comment type="caution">
    <text evidence="2">The sequence shown here is derived from an EMBL/GenBank/DDBJ whole genome shotgun (WGS) entry which is preliminary data.</text>
</comment>
<dbReference type="PROSITE" id="PS50943">
    <property type="entry name" value="HTH_CROC1"/>
    <property type="match status" value="1"/>
</dbReference>
<dbReference type="SUPFAM" id="SSF52540">
    <property type="entry name" value="P-loop containing nucleoside triphosphate hydrolases"/>
    <property type="match status" value="1"/>
</dbReference>